<evidence type="ECO:0000256" key="2">
    <source>
        <dbReference type="ARBA" id="ARBA00023015"/>
    </source>
</evidence>
<keyword evidence="4" id="KW-0804">Transcription</keyword>
<dbReference type="GO" id="GO:0003677">
    <property type="term" value="F:DNA binding"/>
    <property type="evidence" value="ECO:0007669"/>
    <property type="project" value="UniProtKB-KW"/>
</dbReference>
<keyword evidence="3" id="KW-0238">DNA-binding</keyword>
<dbReference type="PROSITE" id="PS50043">
    <property type="entry name" value="HTH_LUXR_2"/>
    <property type="match status" value="1"/>
</dbReference>
<feature type="domain" description="Response regulatory" evidence="7">
    <location>
        <begin position="2"/>
        <end position="119"/>
    </location>
</feature>
<evidence type="ECO:0000259" key="7">
    <source>
        <dbReference type="PROSITE" id="PS50110"/>
    </source>
</evidence>
<proteinExistence type="predicted"/>
<evidence type="ECO:0000313" key="9">
    <source>
        <dbReference type="Proteomes" id="UP000198953"/>
    </source>
</evidence>
<evidence type="ECO:0000313" key="8">
    <source>
        <dbReference type="EMBL" id="SEM20645.1"/>
    </source>
</evidence>
<protein>
    <submittedName>
        <fullName evidence="8">Two component transcriptional regulator, LuxR family</fullName>
    </submittedName>
</protein>
<gene>
    <name evidence="8" type="ORF">SAMN05660976_04513</name>
</gene>
<dbReference type="STRING" id="46177.SAMN05660976_04513"/>
<evidence type="ECO:0000256" key="5">
    <source>
        <dbReference type="PROSITE-ProRule" id="PRU00169"/>
    </source>
</evidence>
<dbReference type="EMBL" id="FOBF01000010">
    <property type="protein sequence ID" value="SEM20645.1"/>
    <property type="molecule type" value="Genomic_DNA"/>
</dbReference>
<dbReference type="InterPro" id="IPR016032">
    <property type="entry name" value="Sig_transdc_resp-reg_C-effctor"/>
</dbReference>
<dbReference type="InterPro" id="IPR039420">
    <property type="entry name" value="WalR-like"/>
</dbReference>
<dbReference type="Pfam" id="PF00072">
    <property type="entry name" value="Response_reg"/>
    <property type="match status" value="1"/>
</dbReference>
<sequence>MRVVIAEDSVLLREGLARLLADGGIETVAAVSDGPGLVTAVHEYEPDLAIVDVRMPPSHTDEGVRAALEVRAARPGFPILVLSQYVEERYAGDLIGKAVGYLLKERVADVAEFLATVRQVAAGGTVIDPEVVMQLLGRRRRGPLDTLSPREREVLALMAEGRSNTAIAARLVVSEGAVEKHISGIFAKLALGPAPEDHRRVLAVLTYLGR</sequence>
<dbReference type="InterPro" id="IPR058245">
    <property type="entry name" value="NreC/VraR/RcsB-like_REC"/>
</dbReference>
<dbReference type="Pfam" id="PF00196">
    <property type="entry name" value="GerE"/>
    <property type="match status" value="1"/>
</dbReference>
<keyword evidence="9" id="KW-1185">Reference proteome</keyword>
<keyword evidence="2" id="KW-0805">Transcription regulation</keyword>
<evidence type="ECO:0000256" key="4">
    <source>
        <dbReference type="ARBA" id="ARBA00023163"/>
    </source>
</evidence>
<dbReference type="GO" id="GO:0006355">
    <property type="term" value="P:regulation of DNA-templated transcription"/>
    <property type="evidence" value="ECO:0007669"/>
    <property type="project" value="InterPro"/>
</dbReference>
<accession>A0A1H7WHR1</accession>
<dbReference type="RefSeq" id="WP_055507514.1">
    <property type="nucleotide sequence ID" value="NZ_BBZG01000004.1"/>
</dbReference>
<dbReference type="SUPFAM" id="SSF46894">
    <property type="entry name" value="C-terminal effector domain of the bipartite response regulators"/>
    <property type="match status" value="1"/>
</dbReference>
<dbReference type="PANTHER" id="PTHR43214:SF24">
    <property type="entry name" value="TRANSCRIPTIONAL REGULATORY PROTEIN NARL-RELATED"/>
    <property type="match status" value="1"/>
</dbReference>
<dbReference type="PRINTS" id="PR00038">
    <property type="entry name" value="HTHLUXR"/>
</dbReference>
<dbReference type="PANTHER" id="PTHR43214">
    <property type="entry name" value="TWO-COMPONENT RESPONSE REGULATOR"/>
    <property type="match status" value="1"/>
</dbReference>
<dbReference type="CDD" id="cd06170">
    <property type="entry name" value="LuxR_C_like"/>
    <property type="match status" value="1"/>
</dbReference>
<dbReference type="Gene3D" id="3.40.50.2300">
    <property type="match status" value="1"/>
</dbReference>
<evidence type="ECO:0000256" key="1">
    <source>
        <dbReference type="ARBA" id="ARBA00022553"/>
    </source>
</evidence>
<dbReference type="GO" id="GO:0000160">
    <property type="term" value="P:phosphorelay signal transduction system"/>
    <property type="evidence" value="ECO:0007669"/>
    <property type="project" value="InterPro"/>
</dbReference>
<dbReference type="CDD" id="cd17535">
    <property type="entry name" value="REC_NarL-like"/>
    <property type="match status" value="1"/>
</dbReference>
<dbReference type="InterPro" id="IPR001789">
    <property type="entry name" value="Sig_transdc_resp-reg_receiver"/>
</dbReference>
<feature type="domain" description="HTH luxR-type" evidence="6">
    <location>
        <begin position="140"/>
        <end position="210"/>
    </location>
</feature>
<dbReference type="InterPro" id="IPR000792">
    <property type="entry name" value="Tscrpt_reg_LuxR_C"/>
</dbReference>
<reference evidence="8 9" key="1">
    <citation type="submission" date="2016-10" db="EMBL/GenBank/DDBJ databases">
        <authorList>
            <person name="de Groot N.N."/>
        </authorList>
    </citation>
    <scope>NUCLEOTIDE SEQUENCE [LARGE SCALE GENOMIC DNA]</scope>
    <source>
        <strain evidence="8 9">DSM 43357</strain>
    </source>
</reference>
<evidence type="ECO:0000256" key="3">
    <source>
        <dbReference type="ARBA" id="ARBA00023125"/>
    </source>
</evidence>
<dbReference type="PROSITE" id="PS50110">
    <property type="entry name" value="RESPONSE_REGULATORY"/>
    <property type="match status" value="1"/>
</dbReference>
<dbReference type="OrthoDB" id="3208680at2"/>
<dbReference type="SUPFAM" id="SSF52172">
    <property type="entry name" value="CheY-like"/>
    <property type="match status" value="1"/>
</dbReference>
<dbReference type="InterPro" id="IPR011006">
    <property type="entry name" value="CheY-like_superfamily"/>
</dbReference>
<keyword evidence="1 5" id="KW-0597">Phosphoprotein</keyword>
<dbReference type="AlphaFoldDB" id="A0A1H7WHR1"/>
<feature type="modified residue" description="4-aspartylphosphate" evidence="5">
    <location>
        <position position="52"/>
    </location>
</feature>
<name>A0A1H7WHR1_9ACTN</name>
<organism evidence="8 9">
    <name type="scientific">Nonomuraea pusilla</name>
    <dbReference type="NCBI Taxonomy" id="46177"/>
    <lineage>
        <taxon>Bacteria</taxon>
        <taxon>Bacillati</taxon>
        <taxon>Actinomycetota</taxon>
        <taxon>Actinomycetes</taxon>
        <taxon>Streptosporangiales</taxon>
        <taxon>Streptosporangiaceae</taxon>
        <taxon>Nonomuraea</taxon>
    </lineage>
</organism>
<dbReference type="SMART" id="SM00421">
    <property type="entry name" value="HTH_LUXR"/>
    <property type="match status" value="1"/>
</dbReference>
<dbReference type="Proteomes" id="UP000198953">
    <property type="component" value="Unassembled WGS sequence"/>
</dbReference>
<evidence type="ECO:0000259" key="6">
    <source>
        <dbReference type="PROSITE" id="PS50043"/>
    </source>
</evidence>
<dbReference type="SMART" id="SM00448">
    <property type="entry name" value="REC"/>
    <property type="match status" value="1"/>
</dbReference>